<proteinExistence type="predicted"/>
<dbReference type="EMBL" id="AQGS01000443">
    <property type="protein sequence ID" value="EPS39839.1"/>
    <property type="molecule type" value="Genomic_DNA"/>
</dbReference>
<keyword evidence="2" id="KW-1185">Reference proteome</keyword>
<name>S8AAB7_DACHA</name>
<accession>S8AAB7</accession>
<gene>
    <name evidence="1" type="ORF">H072_6391</name>
</gene>
<evidence type="ECO:0000313" key="2">
    <source>
        <dbReference type="Proteomes" id="UP000015100"/>
    </source>
</evidence>
<evidence type="ECO:0000313" key="1">
    <source>
        <dbReference type="EMBL" id="EPS39839.1"/>
    </source>
</evidence>
<dbReference type="HOGENOM" id="CLU_2346634_0_0_1"/>
<dbReference type="AlphaFoldDB" id="S8AAB7"/>
<reference evidence="2" key="2">
    <citation type="submission" date="2013-04" db="EMBL/GenBank/DDBJ databases">
        <title>Genomic mechanisms accounting for the adaptation to parasitism in nematode-trapping fungi.</title>
        <authorList>
            <person name="Ahren D.G."/>
        </authorList>
    </citation>
    <scope>NUCLEOTIDE SEQUENCE [LARGE SCALE GENOMIC DNA]</scope>
    <source>
        <strain evidence="2">CBS 200.50</strain>
    </source>
</reference>
<organism evidence="1 2">
    <name type="scientific">Dactylellina haptotyla (strain CBS 200.50)</name>
    <name type="common">Nematode-trapping fungus</name>
    <name type="synonym">Monacrosporium haptotylum</name>
    <dbReference type="NCBI Taxonomy" id="1284197"/>
    <lineage>
        <taxon>Eukaryota</taxon>
        <taxon>Fungi</taxon>
        <taxon>Dikarya</taxon>
        <taxon>Ascomycota</taxon>
        <taxon>Pezizomycotina</taxon>
        <taxon>Orbiliomycetes</taxon>
        <taxon>Orbiliales</taxon>
        <taxon>Orbiliaceae</taxon>
        <taxon>Dactylellina</taxon>
    </lineage>
</organism>
<sequence length="97" mass="11242">MPRCQKAQITDLRVVISLHLTQYLTSGGAHNRIDAQHYRSCELQLYKIIRHNLSTQQRELCLLGENGLQPGAEEYIRRMVEQYAAIKKEYFGAFFAV</sequence>
<reference evidence="1 2" key="1">
    <citation type="journal article" date="2013" name="PLoS Genet.">
        <title>Genomic mechanisms accounting for the adaptation to parasitism in nematode-trapping fungi.</title>
        <authorList>
            <person name="Meerupati T."/>
            <person name="Andersson K.M."/>
            <person name="Friman E."/>
            <person name="Kumar D."/>
            <person name="Tunlid A."/>
            <person name="Ahren D."/>
        </authorList>
    </citation>
    <scope>NUCLEOTIDE SEQUENCE [LARGE SCALE GENOMIC DNA]</scope>
    <source>
        <strain evidence="1 2">CBS 200.50</strain>
    </source>
</reference>
<dbReference type="Proteomes" id="UP000015100">
    <property type="component" value="Unassembled WGS sequence"/>
</dbReference>
<protein>
    <submittedName>
        <fullName evidence="1">Uncharacterized protein</fullName>
    </submittedName>
</protein>
<comment type="caution">
    <text evidence="1">The sequence shown here is derived from an EMBL/GenBank/DDBJ whole genome shotgun (WGS) entry which is preliminary data.</text>
</comment>